<dbReference type="EMBL" id="AQGS01000677">
    <property type="protein sequence ID" value="EPS37307.1"/>
    <property type="molecule type" value="Genomic_DNA"/>
</dbReference>
<name>S8BQ06_DACHA</name>
<reference evidence="2" key="2">
    <citation type="submission" date="2013-04" db="EMBL/GenBank/DDBJ databases">
        <title>Genomic mechanisms accounting for the adaptation to parasitism in nematode-trapping fungi.</title>
        <authorList>
            <person name="Ahren D.G."/>
        </authorList>
    </citation>
    <scope>NUCLEOTIDE SEQUENCE [LARGE SCALE GENOMIC DNA]</scope>
    <source>
        <strain evidence="2">CBS 200.50</strain>
    </source>
</reference>
<dbReference type="AlphaFoldDB" id="S8BQ06"/>
<protein>
    <submittedName>
        <fullName evidence="1">Uncharacterized protein</fullName>
    </submittedName>
</protein>
<comment type="caution">
    <text evidence="1">The sequence shown here is derived from an EMBL/GenBank/DDBJ whole genome shotgun (WGS) entry which is preliminary data.</text>
</comment>
<organism evidence="1 2">
    <name type="scientific">Dactylellina haptotyla (strain CBS 200.50)</name>
    <name type="common">Nematode-trapping fungus</name>
    <name type="synonym">Monacrosporium haptotylum</name>
    <dbReference type="NCBI Taxonomy" id="1284197"/>
    <lineage>
        <taxon>Eukaryota</taxon>
        <taxon>Fungi</taxon>
        <taxon>Dikarya</taxon>
        <taxon>Ascomycota</taxon>
        <taxon>Pezizomycotina</taxon>
        <taxon>Orbiliomycetes</taxon>
        <taxon>Orbiliales</taxon>
        <taxon>Orbiliaceae</taxon>
        <taxon>Dactylellina</taxon>
    </lineage>
</organism>
<dbReference type="HOGENOM" id="CLU_2542527_0_0_1"/>
<gene>
    <name evidence="1" type="ORF">H072_9081</name>
</gene>
<evidence type="ECO:0000313" key="2">
    <source>
        <dbReference type="Proteomes" id="UP000015100"/>
    </source>
</evidence>
<keyword evidence="2" id="KW-1185">Reference proteome</keyword>
<dbReference type="Proteomes" id="UP000015100">
    <property type="component" value="Unassembled WGS sequence"/>
</dbReference>
<evidence type="ECO:0000313" key="1">
    <source>
        <dbReference type="EMBL" id="EPS37307.1"/>
    </source>
</evidence>
<proteinExistence type="predicted"/>
<reference evidence="1 2" key="1">
    <citation type="journal article" date="2013" name="PLoS Genet.">
        <title>Genomic mechanisms accounting for the adaptation to parasitism in nematode-trapping fungi.</title>
        <authorList>
            <person name="Meerupati T."/>
            <person name="Andersson K.M."/>
            <person name="Friman E."/>
            <person name="Kumar D."/>
            <person name="Tunlid A."/>
            <person name="Ahren D."/>
        </authorList>
    </citation>
    <scope>NUCLEOTIDE SEQUENCE [LARGE SCALE GENOMIC DNA]</scope>
    <source>
        <strain evidence="1 2">CBS 200.50</strain>
    </source>
</reference>
<sequence length="83" mass="9330">MFEFLDKKDGHPAAATISLLYLLPASATKLSRLGLANSQDFSGRCVWFHSPPRRSICLRKLTPEIALNYGESTITEIFYPKLD</sequence>
<accession>S8BQ06</accession>